<protein>
    <recommendedName>
        <fullName evidence="4">SMP domain-containing protein</fullName>
    </recommendedName>
</protein>
<keyword evidence="3" id="KW-1185">Reference proteome</keyword>
<dbReference type="AlphaFoldDB" id="A0AAW1P326"/>
<proteinExistence type="predicted"/>
<sequence length="80" mass="8040">MANEGTKTGNKTATGADQETFGQGVDAQRAAGEKGAAISASRSPEARSEAGKKAAATRAEKYGHQAPSADNMTGAKTTVN</sequence>
<organism evidence="2 3">
    <name type="scientific">Symbiochloris irregularis</name>
    <dbReference type="NCBI Taxonomy" id="706552"/>
    <lineage>
        <taxon>Eukaryota</taxon>
        <taxon>Viridiplantae</taxon>
        <taxon>Chlorophyta</taxon>
        <taxon>core chlorophytes</taxon>
        <taxon>Trebouxiophyceae</taxon>
        <taxon>Trebouxiales</taxon>
        <taxon>Trebouxiaceae</taxon>
        <taxon>Symbiochloris</taxon>
    </lineage>
</organism>
<dbReference type="EMBL" id="JALJOQ010000060">
    <property type="protein sequence ID" value="KAK9803321.1"/>
    <property type="molecule type" value="Genomic_DNA"/>
</dbReference>
<evidence type="ECO:0000313" key="2">
    <source>
        <dbReference type="EMBL" id="KAK9803321.1"/>
    </source>
</evidence>
<evidence type="ECO:0000256" key="1">
    <source>
        <dbReference type="SAM" id="MobiDB-lite"/>
    </source>
</evidence>
<comment type="caution">
    <text evidence="2">The sequence shown here is derived from an EMBL/GenBank/DDBJ whole genome shotgun (WGS) entry which is preliminary data.</text>
</comment>
<dbReference type="Proteomes" id="UP001465755">
    <property type="component" value="Unassembled WGS sequence"/>
</dbReference>
<feature type="compositionally biased region" description="Polar residues" evidence="1">
    <location>
        <begin position="68"/>
        <end position="80"/>
    </location>
</feature>
<feature type="compositionally biased region" description="Basic and acidic residues" evidence="1">
    <location>
        <begin position="44"/>
        <end position="63"/>
    </location>
</feature>
<gene>
    <name evidence="2" type="ORF">WJX73_001944</name>
</gene>
<feature type="compositionally biased region" description="Low complexity" evidence="1">
    <location>
        <begin position="1"/>
        <end position="16"/>
    </location>
</feature>
<feature type="region of interest" description="Disordered" evidence="1">
    <location>
        <begin position="1"/>
        <end position="80"/>
    </location>
</feature>
<name>A0AAW1P326_9CHLO</name>
<evidence type="ECO:0008006" key="4">
    <source>
        <dbReference type="Google" id="ProtNLM"/>
    </source>
</evidence>
<evidence type="ECO:0000313" key="3">
    <source>
        <dbReference type="Proteomes" id="UP001465755"/>
    </source>
</evidence>
<reference evidence="2 3" key="1">
    <citation type="journal article" date="2024" name="Nat. Commun.">
        <title>Phylogenomics reveals the evolutionary origins of lichenization in chlorophyte algae.</title>
        <authorList>
            <person name="Puginier C."/>
            <person name="Libourel C."/>
            <person name="Otte J."/>
            <person name="Skaloud P."/>
            <person name="Haon M."/>
            <person name="Grisel S."/>
            <person name="Petersen M."/>
            <person name="Berrin J.G."/>
            <person name="Delaux P.M."/>
            <person name="Dal Grande F."/>
            <person name="Keller J."/>
        </authorList>
    </citation>
    <scope>NUCLEOTIDE SEQUENCE [LARGE SCALE GENOMIC DNA]</scope>
    <source>
        <strain evidence="2 3">SAG 2036</strain>
    </source>
</reference>
<accession>A0AAW1P326</accession>